<comment type="similarity">
    <text evidence="2">Belongs to the RecX family.</text>
</comment>
<dbReference type="AlphaFoldDB" id="A0A3E1YCM4"/>
<dbReference type="GO" id="GO:0006282">
    <property type="term" value="P:regulation of DNA repair"/>
    <property type="evidence" value="ECO:0007669"/>
    <property type="project" value="InterPro"/>
</dbReference>
<keyword evidence="4" id="KW-0963">Cytoplasm</keyword>
<dbReference type="RefSeq" id="WP_116975334.1">
    <property type="nucleotide sequence ID" value="NZ_QPMM01000003.1"/>
</dbReference>
<dbReference type="Pfam" id="PF21981">
    <property type="entry name" value="RecX_HTH3"/>
    <property type="match status" value="1"/>
</dbReference>
<dbReference type="InterPro" id="IPR053925">
    <property type="entry name" value="RecX_HTH_3rd"/>
</dbReference>
<keyword evidence="8" id="KW-1185">Reference proteome</keyword>
<evidence type="ECO:0000256" key="1">
    <source>
        <dbReference type="ARBA" id="ARBA00004496"/>
    </source>
</evidence>
<dbReference type="InterPro" id="IPR053924">
    <property type="entry name" value="RecX_HTH_2nd"/>
</dbReference>
<dbReference type="Proteomes" id="UP000260644">
    <property type="component" value="Unassembled WGS sequence"/>
</dbReference>
<dbReference type="InterPro" id="IPR003783">
    <property type="entry name" value="Regulatory_RecX"/>
</dbReference>
<evidence type="ECO:0000256" key="4">
    <source>
        <dbReference type="ARBA" id="ARBA00022490"/>
    </source>
</evidence>
<feature type="domain" description="RecX second three-helical" evidence="5">
    <location>
        <begin position="50"/>
        <end position="91"/>
    </location>
</feature>
<evidence type="ECO:0000259" key="6">
    <source>
        <dbReference type="Pfam" id="PF21981"/>
    </source>
</evidence>
<dbReference type="PANTHER" id="PTHR33602">
    <property type="entry name" value="REGULATORY PROTEIN RECX FAMILY PROTEIN"/>
    <property type="match status" value="1"/>
</dbReference>
<organism evidence="7 8">
    <name type="scientific">Chitinophaga silvatica</name>
    <dbReference type="NCBI Taxonomy" id="2282649"/>
    <lineage>
        <taxon>Bacteria</taxon>
        <taxon>Pseudomonadati</taxon>
        <taxon>Bacteroidota</taxon>
        <taxon>Chitinophagia</taxon>
        <taxon>Chitinophagales</taxon>
        <taxon>Chitinophagaceae</taxon>
        <taxon>Chitinophaga</taxon>
    </lineage>
</organism>
<name>A0A3E1YCM4_9BACT</name>
<sequence>MLTELNKLRQFCAYQERSHHETRYKCLELGLRGEEVDQAIAALIADNFLNEERFAKAFAGGKFRIKQWGRKKILLELKQRQVSAYCIKKAMEEIDMDDYIAVLEKITAKKYLSLNSEPPIKRKYKTIQYLLSRGYEQDLIQDALEKVNNDNSDSF</sequence>
<comment type="caution">
    <text evidence="7">The sequence shown here is derived from an EMBL/GenBank/DDBJ whole genome shotgun (WGS) entry which is preliminary data.</text>
</comment>
<accession>A0A3E1YCM4</accession>
<evidence type="ECO:0000256" key="2">
    <source>
        <dbReference type="ARBA" id="ARBA00009695"/>
    </source>
</evidence>
<evidence type="ECO:0000313" key="7">
    <source>
        <dbReference type="EMBL" id="RFS24009.1"/>
    </source>
</evidence>
<evidence type="ECO:0000259" key="5">
    <source>
        <dbReference type="Pfam" id="PF02631"/>
    </source>
</evidence>
<dbReference type="GO" id="GO:0005737">
    <property type="term" value="C:cytoplasm"/>
    <property type="evidence" value="ECO:0007669"/>
    <property type="project" value="UniProtKB-SubCell"/>
</dbReference>
<gene>
    <name evidence="7" type="ORF">DVR12_08995</name>
</gene>
<dbReference type="Pfam" id="PF02631">
    <property type="entry name" value="RecX_HTH2"/>
    <property type="match status" value="1"/>
</dbReference>
<proteinExistence type="inferred from homology"/>
<dbReference type="PANTHER" id="PTHR33602:SF1">
    <property type="entry name" value="REGULATORY PROTEIN RECX FAMILY PROTEIN"/>
    <property type="match status" value="1"/>
</dbReference>
<dbReference type="EMBL" id="QPMM01000003">
    <property type="protein sequence ID" value="RFS24009.1"/>
    <property type="molecule type" value="Genomic_DNA"/>
</dbReference>
<comment type="subcellular location">
    <subcellularLocation>
        <location evidence="1">Cytoplasm</location>
    </subcellularLocation>
</comment>
<reference evidence="7 8" key="1">
    <citation type="submission" date="2018-07" db="EMBL/GenBank/DDBJ databases">
        <title>Chitinophaga K2CV101002-2 sp. nov., isolated from a monsoon evergreen broad-leaved forest soil.</title>
        <authorList>
            <person name="Lv Y."/>
        </authorList>
    </citation>
    <scope>NUCLEOTIDE SEQUENCE [LARGE SCALE GENOMIC DNA]</scope>
    <source>
        <strain evidence="7 8">GDMCC 1.1288</strain>
    </source>
</reference>
<evidence type="ECO:0000313" key="8">
    <source>
        <dbReference type="Proteomes" id="UP000260644"/>
    </source>
</evidence>
<dbReference type="InterPro" id="IPR036388">
    <property type="entry name" value="WH-like_DNA-bd_sf"/>
</dbReference>
<dbReference type="OrthoDB" id="1523826at2"/>
<evidence type="ECO:0000256" key="3">
    <source>
        <dbReference type="ARBA" id="ARBA00018111"/>
    </source>
</evidence>
<feature type="domain" description="RecX third three-helical" evidence="6">
    <location>
        <begin position="97"/>
        <end position="144"/>
    </location>
</feature>
<dbReference type="Gene3D" id="1.10.10.10">
    <property type="entry name" value="Winged helix-like DNA-binding domain superfamily/Winged helix DNA-binding domain"/>
    <property type="match status" value="2"/>
</dbReference>
<protein>
    <recommendedName>
        <fullName evidence="3">Regulatory protein RecX</fullName>
    </recommendedName>
</protein>